<accession>A0A1R2C319</accession>
<gene>
    <name evidence="8" type="ORF">SteCoe_15674</name>
</gene>
<dbReference type="GO" id="GO:0005737">
    <property type="term" value="C:cytoplasm"/>
    <property type="evidence" value="ECO:0007669"/>
    <property type="project" value="UniProtKB-SubCell"/>
</dbReference>
<dbReference type="PROSITE" id="PS50975">
    <property type="entry name" value="ATP_GRASP"/>
    <property type="match status" value="1"/>
</dbReference>
<evidence type="ECO:0000313" key="9">
    <source>
        <dbReference type="Proteomes" id="UP000187209"/>
    </source>
</evidence>
<evidence type="ECO:0000256" key="4">
    <source>
        <dbReference type="ARBA" id="ARBA00022741"/>
    </source>
</evidence>
<dbReference type="Proteomes" id="UP000187209">
    <property type="component" value="Unassembled WGS sequence"/>
</dbReference>
<dbReference type="Gene3D" id="3.30.470.20">
    <property type="entry name" value="ATP-grasp fold, B domain"/>
    <property type="match status" value="1"/>
</dbReference>
<keyword evidence="9" id="KW-1185">Reference proteome</keyword>
<dbReference type="InterPro" id="IPR051437">
    <property type="entry name" value="TTLL_monoglycylase"/>
</dbReference>
<keyword evidence="3" id="KW-0436">Ligase</keyword>
<comment type="caution">
    <text evidence="8">The sequence shown here is derived from an EMBL/GenBank/DDBJ whole genome shotgun (WGS) entry which is preliminary data.</text>
</comment>
<dbReference type="GO" id="GO:0015630">
    <property type="term" value="C:microtubule cytoskeleton"/>
    <property type="evidence" value="ECO:0007669"/>
    <property type="project" value="TreeGrafter"/>
</dbReference>
<name>A0A1R2C319_9CILI</name>
<dbReference type="GO" id="GO:0070736">
    <property type="term" value="F:protein-glycine ligase activity, initiating"/>
    <property type="evidence" value="ECO:0007669"/>
    <property type="project" value="TreeGrafter"/>
</dbReference>
<dbReference type="GO" id="GO:0046872">
    <property type="term" value="F:metal ion binding"/>
    <property type="evidence" value="ECO:0007669"/>
    <property type="project" value="InterPro"/>
</dbReference>
<protein>
    <recommendedName>
        <fullName evidence="7">ATP-grasp domain-containing protein</fullName>
    </recommendedName>
</protein>
<proteinExistence type="predicted"/>
<keyword evidence="5 6" id="KW-0067">ATP-binding</keyword>
<dbReference type="Pfam" id="PF03133">
    <property type="entry name" value="TTL"/>
    <property type="match status" value="1"/>
</dbReference>
<evidence type="ECO:0000313" key="8">
    <source>
        <dbReference type="EMBL" id="OMJ83406.1"/>
    </source>
</evidence>
<dbReference type="AlphaFoldDB" id="A0A1R2C319"/>
<dbReference type="SUPFAM" id="SSF56059">
    <property type="entry name" value="Glutathione synthetase ATP-binding domain-like"/>
    <property type="match status" value="1"/>
</dbReference>
<keyword evidence="2" id="KW-0963">Cytoplasm</keyword>
<keyword evidence="4 6" id="KW-0547">Nucleotide-binding</keyword>
<evidence type="ECO:0000256" key="2">
    <source>
        <dbReference type="ARBA" id="ARBA00022490"/>
    </source>
</evidence>
<feature type="domain" description="ATP-grasp" evidence="7">
    <location>
        <begin position="408"/>
        <end position="455"/>
    </location>
</feature>
<evidence type="ECO:0000256" key="5">
    <source>
        <dbReference type="ARBA" id="ARBA00022840"/>
    </source>
</evidence>
<dbReference type="GO" id="GO:0005524">
    <property type="term" value="F:ATP binding"/>
    <property type="evidence" value="ECO:0007669"/>
    <property type="project" value="UniProtKB-UniRule"/>
</dbReference>
<evidence type="ECO:0000256" key="6">
    <source>
        <dbReference type="PROSITE-ProRule" id="PRU00409"/>
    </source>
</evidence>
<sequence length="475" mass="55981">MEMSDNDIETKKLNQSINARFSTLKICKSYQNFEKWKKSVGVPEETKVFICDWNYPDVSEAFKRRGWYKNEDSESPYFNVKYARKARIPKNLHDWQILNHFPRNYDLSAKWNLATTIRKNEILTKTSYLTYFPRCFQMEKEGLNEFCNVYKLIYATSMLKKTLENPNQSGKNILKAISICRRWVSDLKNKRAKPLESLIYEDDWRELQNPPTTNDPLTESNLEEISTTLNSLKFLDPQYNLNGERNIWIIKPGRKSRGRDIKILTDLEDIKSYTLEPNYWVCQKYIENPFLVNSKKFDIRQWVLISNSNPLTIWIYNKCYLRFTALDFSFDDLSNNFMHLTNNSISKNAENFEKVDSGFMWHMDQFQAYLYETYGKDVWPELHKEIKNIVINCILTVGKLGRKNSFELLGLDLMVDTNLKPWLIEINTSPAMDYSTAVTESLVKQVSEDLLKVVIDKTPDSGNFELCYTQNTRLV</sequence>
<evidence type="ECO:0000256" key="1">
    <source>
        <dbReference type="ARBA" id="ARBA00004496"/>
    </source>
</evidence>
<dbReference type="PANTHER" id="PTHR45870">
    <property type="entry name" value="TUBULIN MONOGLYCYLASE TTLL3"/>
    <property type="match status" value="1"/>
</dbReference>
<dbReference type="PANTHER" id="PTHR45870:SF2">
    <property type="entry name" value="TUBULIN MONOGLYCYLASE TTLL3"/>
    <property type="match status" value="1"/>
</dbReference>
<dbReference type="OrthoDB" id="10255472at2759"/>
<dbReference type="EMBL" id="MPUH01000305">
    <property type="protein sequence ID" value="OMJ83406.1"/>
    <property type="molecule type" value="Genomic_DNA"/>
</dbReference>
<dbReference type="InterPro" id="IPR004344">
    <property type="entry name" value="TTL/TTLL_fam"/>
</dbReference>
<dbReference type="InterPro" id="IPR011761">
    <property type="entry name" value="ATP-grasp"/>
</dbReference>
<organism evidence="8 9">
    <name type="scientific">Stentor coeruleus</name>
    <dbReference type="NCBI Taxonomy" id="5963"/>
    <lineage>
        <taxon>Eukaryota</taxon>
        <taxon>Sar</taxon>
        <taxon>Alveolata</taxon>
        <taxon>Ciliophora</taxon>
        <taxon>Postciliodesmatophora</taxon>
        <taxon>Heterotrichea</taxon>
        <taxon>Heterotrichida</taxon>
        <taxon>Stentoridae</taxon>
        <taxon>Stentor</taxon>
    </lineage>
</organism>
<evidence type="ECO:0000259" key="7">
    <source>
        <dbReference type="PROSITE" id="PS50975"/>
    </source>
</evidence>
<evidence type="ECO:0000256" key="3">
    <source>
        <dbReference type="ARBA" id="ARBA00022598"/>
    </source>
</evidence>
<dbReference type="PROSITE" id="PS51221">
    <property type="entry name" value="TTL"/>
    <property type="match status" value="1"/>
</dbReference>
<comment type="subcellular location">
    <subcellularLocation>
        <location evidence="1">Cytoplasm</location>
    </subcellularLocation>
</comment>
<reference evidence="8 9" key="1">
    <citation type="submission" date="2016-11" db="EMBL/GenBank/DDBJ databases">
        <title>The macronuclear genome of Stentor coeruleus: a giant cell with tiny introns.</title>
        <authorList>
            <person name="Slabodnick M."/>
            <person name="Ruby J.G."/>
            <person name="Reiff S.B."/>
            <person name="Swart E.C."/>
            <person name="Gosai S."/>
            <person name="Prabakaran S."/>
            <person name="Witkowska E."/>
            <person name="Larue G.E."/>
            <person name="Fisher S."/>
            <person name="Freeman R.M."/>
            <person name="Gunawardena J."/>
            <person name="Chu W."/>
            <person name="Stover N.A."/>
            <person name="Gregory B.D."/>
            <person name="Nowacki M."/>
            <person name="Derisi J."/>
            <person name="Roy S.W."/>
            <person name="Marshall W.F."/>
            <person name="Sood P."/>
        </authorList>
    </citation>
    <scope>NUCLEOTIDE SEQUENCE [LARGE SCALE GENOMIC DNA]</scope>
    <source>
        <strain evidence="8">WM001</strain>
    </source>
</reference>